<dbReference type="AlphaFoldDB" id="A0A5C5ZDF2"/>
<name>A0A5C5ZDF2_9BACT</name>
<comment type="caution">
    <text evidence="1">The sequence shown here is derived from an EMBL/GenBank/DDBJ whole genome shotgun (WGS) entry which is preliminary data.</text>
</comment>
<dbReference type="Proteomes" id="UP000316213">
    <property type="component" value="Unassembled WGS sequence"/>
</dbReference>
<sequence length="89" mass="10500">MEPMQPYTTDTSAKAEAIQLELFRRMSPTDRITKMCNLSTSLRRMAFDAIRRIHRNLNEAEVRLTFIESTYGKELAAEVRNHLHQREMM</sequence>
<organism evidence="1 2">
    <name type="scientific">Neorhodopirellula pilleata</name>
    <dbReference type="NCBI Taxonomy" id="2714738"/>
    <lineage>
        <taxon>Bacteria</taxon>
        <taxon>Pseudomonadati</taxon>
        <taxon>Planctomycetota</taxon>
        <taxon>Planctomycetia</taxon>
        <taxon>Pirellulales</taxon>
        <taxon>Pirellulaceae</taxon>
        <taxon>Neorhodopirellula</taxon>
    </lineage>
</organism>
<evidence type="ECO:0000313" key="1">
    <source>
        <dbReference type="EMBL" id="TWT85190.1"/>
    </source>
</evidence>
<accession>A0A5C5ZDF2</accession>
<keyword evidence="2" id="KW-1185">Reference proteome</keyword>
<evidence type="ECO:0000313" key="2">
    <source>
        <dbReference type="Proteomes" id="UP000316213"/>
    </source>
</evidence>
<gene>
    <name evidence="1" type="ORF">Pla100_62800</name>
</gene>
<reference evidence="1 2" key="1">
    <citation type="submission" date="2019-02" db="EMBL/GenBank/DDBJ databases">
        <title>Deep-cultivation of Planctomycetes and their phenomic and genomic characterization uncovers novel biology.</title>
        <authorList>
            <person name="Wiegand S."/>
            <person name="Jogler M."/>
            <person name="Boedeker C."/>
            <person name="Pinto D."/>
            <person name="Vollmers J."/>
            <person name="Rivas-Marin E."/>
            <person name="Kohn T."/>
            <person name="Peeters S.H."/>
            <person name="Heuer A."/>
            <person name="Rast P."/>
            <person name="Oberbeckmann S."/>
            <person name="Bunk B."/>
            <person name="Jeske O."/>
            <person name="Meyerdierks A."/>
            <person name="Storesund J.E."/>
            <person name="Kallscheuer N."/>
            <person name="Luecker S."/>
            <person name="Lage O.M."/>
            <person name="Pohl T."/>
            <person name="Merkel B.J."/>
            <person name="Hornburger P."/>
            <person name="Mueller R.-W."/>
            <person name="Bruemmer F."/>
            <person name="Labrenz M."/>
            <person name="Spormann A.M."/>
            <person name="Op Den Camp H."/>
            <person name="Overmann J."/>
            <person name="Amann R."/>
            <person name="Jetten M.S.M."/>
            <person name="Mascher T."/>
            <person name="Medema M.H."/>
            <person name="Devos D.P."/>
            <person name="Kaster A.-K."/>
            <person name="Ovreas L."/>
            <person name="Rohde M."/>
            <person name="Galperin M.Y."/>
            <person name="Jogler C."/>
        </authorList>
    </citation>
    <scope>NUCLEOTIDE SEQUENCE [LARGE SCALE GENOMIC DNA]</scope>
    <source>
        <strain evidence="1 2">Pla100</strain>
    </source>
</reference>
<proteinExistence type="predicted"/>
<protein>
    <submittedName>
        <fullName evidence="1">Uncharacterized protein</fullName>
    </submittedName>
</protein>
<dbReference type="EMBL" id="SJPM01000050">
    <property type="protein sequence ID" value="TWT85190.1"/>
    <property type="molecule type" value="Genomic_DNA"/>
</dbReference>